<sequence>MSNILTCKALKLVCGEEILYYELSEVIYLDRMKKLYVCVGRHSLYLLKRNMRRTISGGKLGYWRIDGIYEDVSNDTRFLILFNKQKEHESDKNELFRAKKEVEEDWVDDKLFISCLNRLNLCNHIELAWRTDTAYRTGKYFDFPKFGIDLFAIETGKAVRTESNNGSKKSRRNKNNNSALIWAMKEVQGDNRKKNYKKKQSVGRLDFKTTESIRRQLRAVSDKGYSSTIYPLVKAEEFIDYKKYVYNGYFFFGRKGFENKATQVYSSQTGSYISYSGVEMSIDVQPQVFLNHKKSSTTETNKAERKNIKYRDSENDSSLCGVAQEHIRFLSNTTMNSTYYIYINNKYTKKMNLSDDISTWYCWELFMKTTKASIACIVMRRCYIPPTLDSYQDISVVYSCSYKDMKQFGISDRDILRECRLTADSVSPISQHHTFYIELVKSQLDALLFDEYSYNWIEKNIKLHPVFRKGAKSFLKSILVLLEKANSLVDVGLIEEIDLLDKTGSARYENFDNDPNSYGNDNDGVEVFEDPMMCIQEMLVQVFGIDKFSKSLREKKKFHFFELRLARYLSYCIDGGLLGAKFILEDLISSVGTSNKIVDRKIMQVLDYLLHVRSKDMNEDYVHLKLIDLLKDSRFVKKYLFVPKVMARFVDTGYCARLIPSGQEITYVEFLMNLLTIPGKNSFGQKSQLKISILQQMLHASGDPKKRDYYAQMVPILVEIFSGKGEGDDNTVLKYAGAVLLNLSHSSGILKDELVNSGISSVLVKKLYKRDDLQLTKICISIAVNISKNTSHRKALLGDGILPPVADILHELLENFNSQTAIFENYNYSNTNSRTSNYSPNSDWDVLPVLLGLIGQLSNESDIRSIFVTKWCVLDYLLYLFHNIESYVGKDNDLVCRILFCVKQLTGSDWTVQLRVGKHCIPSLIEIIATPHKAENKKIIVSKFSQYISYWTPEYNSNTYNNYYTSLYYNQKNCGDSNLFLLSGINGDIIYQSLLLLETLSYYHPNCFEMVSCGIQDAIETCMESFNVDTIVIKLNYLREIINKVTLKL</sequence>
<dbReference type="Gene3D" id="1.25.10.10">
    <property type="entry name" value="Leucine-rich Repeat Variant"/>
    <property type="match status" value="1"/>
</dbReference>
<comment type="caution">
    <text evidence="1">The sequence shown here is derived from an EMBL/GenBank/DDBJ whole genome shotgun (WGS) entry which is preliminary data.</text>
</comment>
<gene>
    <name evidence="1" type="ORF">RS030_111821</name>
</gene>
<dbReference type="Proteomes" id="UP001311799">
    <property type="component" value="Unassembled WGS sequence"/>
</dbReference>
<dbReference type="InterPro" id="IPR011989">
    <property type="entry name" value="ARM-like"/>
</dbReference>
<dbReference type="InterPro" id="IPR016024">
    <property type="entry name" value="ARM-type_fold"/>
</dbReference>
<evidence type="ECO:0000313" key="2">
    <source>
        <dbReference type="Proteomes" id="UP001311799"/>
    </source>
</evidence>
<organism evidence="1 2">
    <name type="scientific">Cryptosporidium xiaoi</name>
    <dbReference type="NCBI Taxonomy" id="659607"/>
    <lineage>
        <taxon>Eukaryota</taxon>
        <taxon>Sar</taxon>
        <taxon>Alveolata</taxon>
        <taxon>Apicomplexa</taxon>
        <taxon>Conoidasida</taxon>
        <taxon>Coccidia</taxon>
        <taxon>Eucoccidiorida</taxon>
        <taxon>Eimeriorina</taxon>
        <taxon>Cryptosporidiidae</taxon>
        <taxon>Cryptosporidium</taxon>
    </lineage>
</organism>
<dbReference type="SUPFAM" id="SSF48371">
    <property type="entry name" value="ARM repeat"/>
    <property type="match status" value="1"/>
</dbReference>
<accession>A0AAV9Y1V5</accession>
<name>A0AAV9Y1V5_9CRYT</name>
<proteinExistence type="predicted"/>
<dbReference type="EMBL" id="JAWDEY010000002">
    <property type="protein sequence ID" value="KAK6590963.1"/>
    <property type="molecule type" value="Genomic_DNA"/>
</dbReference>
<dbReference type="AlphaFoldDB" id="A0AAV9Y1V5"/>
<evidence type="ECO:0000313" key="1">
    <source>
        <dbReference type="EMBL" id="KAK6590963.1"/>
    </source>
</evidence>
<protein>
    <submittedName>
        <fullName evidence="1">Uncharacterized protein</fullName>
    </submittedName>
</protein>
<reference evidence="1 2" key="1">
    <citation type="submission" date="2023-10" db="EMBL/GenBank/DDBJ databases">
        <title>Comparative genomics analysis reveals potential genetic determinants of host preference in Cryptosporidium xiaoi.</title>
        <authorList>
            <person name="Xiao L."/>
            <person name="Li J."/>
        </authorList>
    </citation>
    <scope>NUCLEOTIDE SEQUENCE [LARGE SCALE GENOMIC DNA]</scope>
    <source>
        <strain evidence="1 2">52996</strain>
    </source>
</reference>
<keyword evidence="2" id="KW-1185">Reference proteome</keyword>